<dbReference type="SUPFAM" id="SSF53254">
    <property type="entry name" value="Phosphoglycerate mutase-like"/>
    <property type="match status" value="1"/>
</dbReference>
<dbReference type="InterPro" id="IPR013078">
    <property type="entry name" value="His_Pase_superF_clade-1"/>
</dbReference>
<protein>
    <submittedName>
        <fullName evidence="3">Phosphoglycerate mutase</fullName>
    </submittedName>
</protein>
<sequence>MAAQKYGIQRTRSALAAGLAVLFLIVGAFPAWAARDVVITFVRHAQSEANAGGFLGKGVHDSEAPGPGITATGREQAAAVVDSLAAVGVDRIFASNLARTWETARPLAKRTGLAVEVLPGLREISAGPAQGHSIISPATVVMAIPALWTVGLRAVPMPGGDYDANGRAFERRVNGAIQTIYDSGAQHPVAFTHGGTMLIWTLMNVKNPSLFTVLTNFPKNTGTVTVSGNPEDGWVLESWMGVPVSKTPGLVDGAFVAVRDLLTRVDAALVPDRSANAPTSSEPTVPAERETSPAETSARKSSAQENTAREVTTEAGVTAAPSATAAVTATKETTEAPAETAPAAAAPAETAPAAAAPAETAPAETAPAATAAAA</sequence>
<dbReference type="Pfam" id="PF00300">
    <property type="entry name" value="His_Phos_1"/>
    <property type="match status" value="1"/>
</dbReference>
<dbReference type="KEGG" id="tpr:Tpau_3655"/>
<dbReference type="RefSeq" id="WP_013128229.1">
    <property type="nucleotide sequence ID" value="NC_014158.1"/>
</dbReference>
<organism evidence="3 4">
    <name type="scientific">Tsukamurella paurometabola (strain ATCC 8368 / DSM 20162 / CCUG 35730 / CIP 100753 / JCM 10117 / KCTC 9821 / NBRC 16120 / NCIMB 702349 / NCTC 13040)</name>
    <name type="common">Corynebacterium paurometabolum</name>
    <dbReference type="NCBI Taxonomy" id="521096"/>
    <lineage>
        <taxon>Bacteria</taxon>
        <taxon>Bacillati</taxon>
        <taxon>Actinomycetota</taxon>
        <taxon>Actinomycetes</taxon>
        <taxon>Mycobacteriales</taxon>
        <taxon>Tsukamurellaceae</taxon>
        <taxon>Tsukamurella</taxon>
    </lineage>
</organism>
<dbReference type="PANTHER" id="PTHR46517">
    <property type="entry name" value="FRUCTOSE-2,6-BISPHOSPHATASE TIGAR"/>
    <property type="match status" value="1"/>
</dbReference>
<reference evidence="4" key="1">
    <citation type="submission" date="2010-03" db="EMBL/GenBank/DDBJ databases">
        <title>The complete chromosome of Tsukamurella paurometabola DSM 20162.</title>
        <authorList>
            <consortium name="US DOE Joint Genome Institute (JGI-PGF)"/>
            <person name="Lucas S."/>
            <person name="Copeland A."/>
            <person name="Lapidus A."/>
            <person name="Glavina del Rio T."/>
            <person name="Dalin E."/>
            <person name="Tice H."/>
            <person name="Bruce D."/>
            <person name="Goodwin L."/>
            <person name="Pitluck S."/>
            <person name="Kyrpides N."/>
            <person name="Mavromatis K."/>
            <person name="Ivanova N."/>
            <person name="Mikhailova N."/>
            <person name="Munk A.C."/>
            <person name="Brettin T."/>
            <person name="Detter J.C."/>
            <person name="Tapia R."/>
            <person name="Han C."/>
            <person name="Larimer F."/>
            <person name="Land M."/>
            <person name="Hauser L."/>
            <person name="Markowitz V."/>
            <person name="Cheng J.-F."/>
            <person name="Hugenholtz P."/>
            <person name="Woyke T."/>
            <person name="Wu D."/>
            <person name="Jando M."/>
            <person name="Brambilla E."/>
            <person name="Klenk H.-P."/>
            <person name="Eisen J.A."/>
        </authorList>
    </citation>
    <scope>NUCLEOTIDE SEQUENCE [LARGE SCALE GENOMIC DNA]</scope>
    <source>
        <strain evidence="4">ATCC 8368 / DSM 20162 / CCUG 35730 / CIP 100753 / JCM 10117 / KCTC 9821 / NBRC 16120 / NCIMB 702349 / NCTC 13040</strain>
    </source>
</reference>
<evidence type="ECO:0000313" key="3">
    <source>
        <dbReference type="EMBL" id="ADG80233.1"/>
    </source>
</evidence>
<feature type="compositionally biased region" description="Polar residues" evidence="2">
    <location>
        <begin position="293"/>
        <end position="306"/>
    </location>
</feature>
<dbReference type="Proteomes" id="UP000001213">
    <property type="component" value="Chromosome"/>
</dbReference>
<dbReference type="HOGENOM" id="CLU_739522_0_0_11"/>
<name>D5UXZ6_TSUPD</name>
<dbReference type="STRING" id="521096.Tpau_3655"/>
<dbReference type="InterPro" id="IPR051695">
    <property type="entry name" value="Phosphoglycerate_Mutase"/>
</dbReference>
<dbReference type="EMBL" id="CP001966">
    <property type="protein sequence ID" value="ADG80233.1"/>
    <property type="molecule type" value="Genomic_DNA"/>
</dbReference>
<proteinExistence type="predicted"/>
<dbReference type="CDD" id="cd07067">
    <property type="entry name" value="HP_PGM_like"/>
    <property type="match status" value="1"/>
</dbReference>
<dbReference type="SMART" id="SM00855">
    <property type="entry name" value="PGAM"/>
    <property type="match status" value="1"/>
</dbReference>
<evidence type="ECO:0000313" key="4">
    <source>
        <dbReference type="Proteomes" id="UP000001213"/>
    </source>
</evidence>
<dbReference type="eggNOG" id="COG0406">
    <property type="taxonomic scope" value="Bacteria"/>
</dbReference>
<dbReference type="PANTHER" id="PTHR46517:SF1">
    <property type="entry name" value="FRUCTOSE-2,6-BISPHOSPHATASE TIGAR"/>
    <property type="match status" value="1"/>
</dbReference>
<keyword evidence="1" id="KW-0378">Hydrolase</keyword>
<feature type="compositionally biased region" description="Low complexity" evidence="2">
    <location>
        <begin position="315"/>
        <end position="374"/>
    </location>
</feature>
<dbReference type="GO" id="GO:0005829">
    <property type="term" value="C:cytosol"/>
    <property type="evidence" value="ECO:0007669"/>
    <property type="project" value="TreeGrafter"/>
</dbReference>
<dbReference type="GO" id="GO:0045820">
    <property type="term" value="P:negative regulation of glycolytic process"/>
    <property type="evidence" value="ECO:0007669"/>
    <property type="project" value="TreeGrafter"/>
</dbReference>
<keyword evidence="4" id="KW-1185">Reference proteome</keyword>
<accession>D5UXZ6</accession>
<reference evidence="3 4" key="2">
    <citation type="journal article" date="2011" name="Stand. Genomic Sci.">
        <title>Complete genome sequence of Tsukamurella paurometabola type strain (no. 33).</title>
        <authorList>
            <person name="Munk A.C."/>
            <person name="Lapidus A."/>
            <person name="Lucas S."/>
            <person name="Nolan M."/>
            <person name="Tice H."/>
            <person name="Cheng J.F."/>
            <person name="Del Rio T.G."/>
            <person name="Goodwin L."/>
            <person name="Pitluck S."/>
            <person name="Liolios K."/>
            <person name="Huntemann M."/>
            <person name="Ivanova N."/>
            <person name="Mavromatis K."/>
            <person name="Mikhailova N."/>
            <person name="Pati A."/>
            <person name="Chen A."/>
            <person name="Palaniappan K."/>
            <person name="Tapia R."/>
            <person name="Han C."/>
            <person name="Land M."/>
            <person name="Hauser L."/>
            <person name="Chang Y.J."/>
            <person name="Jeffries C.D."/>
            <person name="Brettin T."/>
            <person name="Yasawong M."/>
            <person name="Brambilla E.M."/>
            <person name="Rohde M."/>
            <person name="Sikorski J."/>
            <person name="Goker M."/>
            <person name="Detter J.C."/>
            <person name="Woyke T."/>
            <person name="Bristow J."/>
            <person name="Eisen J.A."/>
            <person name="Markowitz V."/>
            <person name="Hugenholtz P."/>
            <person name="Kyrpides N.C."/>
            <person name="Klenk H.P."/>
        </authorList>
    </citation>
    <scope>NUCLEOTIDE SEQUENCE [LARGE SCALE GENOMIC DNA]</scope>
    <source>
        <strain evidence="4">ATCC 8368 / DSM 20162 / CCUG 35730 / CIP 100753 / JCM 10117 / KCTC 9821 / NBRC 16120 / NCIMB 702349 / NCTC 13040</strain>
    </source>
</reference>
<evidence type="ECO:0000256" key="1">
    <source>
        <dbReference type="ARBA" id="ARBA00022801"/>
    </source>
</evidence>
<evidence type="ECO:0000256" key="2">
    <source>
        <dbReference type="SAM" id="MobiDB-lite"/>
    </source>
</evidence>
<gene>
    <name evidence="3" type="ordered locus">Tpau_3655</name>
</gene>
<dbReference type="GO" id="GO:0043456">
    <property type="term" value="P:regulation of pentose-phosphate shunt"/>
    <property type="evidence" value="ECO:0007669"/>
    <property type="project" value="TreeGrafter"/>
</dbReference>
<dbReference type="GO" id="GO:0004331">
    <property type="term" value="F:fructose-2,6-bisphosphate 2-phosphatase activity"/>
    <property type="evidence" value="ECO:0007669"/>
    <property type="project" value="TreeGrafter"/>
</dbReference>
<feature type="region of interest" description="Disordered" evidence="2">
    <location>
        <begin position="273"/>
        <end position="374"/>
    </location>
</feature>
<dbReference type="Gene3D" id="3.40.50.1240">
    <property type="entry name" value="Phosphoglycerate mutase-like"/>
    <property type="match status" value="1"/>
</dbReference>
<dbReference type="InterPro" id="IPR029033">
    <property type="entry name" value="His_PPase_superfam"/>
</dbReference>
<dbReference type="AlphaFoldDB" id="D5UXZ6"/>